<dbReference type="AlphaFoldDB" id="A0A177EX71"/>
<name>A0A177EX71_9EURO</name>
<reference evidence="2 3" key="1">
    <citation type="submission" date="2016-03" db="EMBL/GenBank/DDBJ databases">
        <title>Draft genome sequence of the Fonsecaea monophora CBS 269.37.</title>
        <authorList>
            <person name="Bombassaro A."/>
            <person name="Vinicius W.A."/>
            <person name="De Hoog S."/>
            <person name="Sun J."/>
            <person name="Souza E.M."/>
            <person name="Raittz R.T."/>
            <person name="Costa F."/>
            <person name="Leao A.C."/>
            <person name="Tadra-Sfeir M.Z."/>
            <person name="Baura V."/>
            <person name="Balsanelli E."/>
            <person name="Pedrosa F.O."/>
            <person name="Moreno L.F."/>
            <person name="Steffens M.B."/>
            <person name="Xi L."/>
            <person name="Bocca A.L."/>
            <person name="Felipe M.S."/>
            <person name="Teixeira M."/>
            <person name="Telles Filho F.Q."/>
            <person name="Azevedo C.M."/>
            <person name="Gomes R."/>
            <person name="Vicente V.A."/>
        </authorList>
    </citation>
    <scope>NUCLEOTIDE SEQUENCE [LARGE SCALE GENOMIC DNA]</scope>
    <source>
        <strain evidence="2 3">CBS 269.37</strain>
    </source>
</reference>
<feature type="region of interest" description="Disordered" evidence="1">
    <location>
        <begin position="144"/>
        <end position="181"/>
    </location>
</feature>
<comment type="caution">
    <text evidence="2">The sequence shown here is derived from an EMBL/GenBank/DDBJ whole genome shotgun (WGS) entry which is preliminary data.</text>
</comment>
<sequence length="310" mass="34517">MGDARPAAWWEVENIGNVTFNHFYRGVTDSSNIYSSAALISAKEQKWRPRYMMSKPSYVRGRGGCGGFSDTDYGRYHGADEPPRRPRPLYLQELLPTLKGVVVSVNLRHANSNHGQRSQRDHSDEVTGKEFKPNMLISTKNLARGVGGGVQDKGDAPAQEYGRSVVPGPEEGRAQAPEGGRGYTREEVDVHGHQQEGEDGQGLVRDYTCITAQTHSHDQTLPVHGIQVDHHPEGENYTSVVRDAIIIDNYVVFTSCPVYNRTVIGCDRLYPKPPSTENMARYSMLVLAVFAEVYMYNTLDFVPLGIKFIS</sequence>
<gene>
    <name evidence="2" type="ORF">AYO21_09139</name>
</gene>
<organism evidence="2 3">
    <name type="scientific">Fonsecaea monophora</name>
    <dbReference type="NCBI Taxonomy" id="254056"/>
    <lineage>
        <taxon>Eukaryota</taxon>
        <taxon>Fungi</taxon>
        <taxon>Dikarya</taxon>
        <taxon>Ascomycota</taxon>
        <taxon>Pezizomycotina</taxon>
        <taxon>Eurotiomycetes</taxon>
        <taxon>Chaetothyriomycetidae</taxon>
        <taxon>Chaetothyriales</taxon>
        <taxon>Herpotrichiellaceae</taxon>
        <taxon>Fonsecaea</taxon>
    </lineage>
</organism>
<dbReference type="RefSeq" id="XP_022508616.1">
    <property type="nucleotide sequence ID" value="XM_022659077.1"/>
</dbReference>
<protein>
    <submittedName>
        <fullName evidence="2">Uncharacterized protein</fullName>
    </submittedName>
</protein>
<dbReference type="Proteomes" id="UP000077002">
    <property type="component" value="Unassembled WGS sequence"/>
</dbReference>
<evidence type="ECO:0000256" key="1">
    <source>
        <dbReference type="SAM" id="MobiDB-lite"/>
    </source>
</evidence>
<evidence type="ECO:0000313" key="2">
    <source>
        <dbReference type="EMBL" id="OAG36664.1"/>
    </source>
</evidence>
<evidence type="ECO:0000313" key="3">
    <source>
        <dbReference type="Proteomes" id="UP000077002"/>
    </source>
</evidence>
<dbReference type="EMBL" id="LVKK01000086">
    <property type="protein sequence ID" value="OAG36664.1"/>
    <property type="molecule type" value="Genomic_DNA"/>
</dbReference>
<proteinExistence type="predicted"/>
<dbReference type="OrthoDB" id="10565210at2759"/>
<accession>A0A177EX71</accession>
<dbReference type="GeneID" id="34604277"/>
<keyword evidence="3" id="KW-1185">Reference proteome</keyword>